<reference evidence="2" key="1">
    <citation type="submission" date="2013-02" db="EMBL/GenBank/DDBJ databases">
        <authorList>
            <person name="Hughes D."/>
        </authorList>
    </citation>
    <scope>NUCLEOTIDE SEQUENCE</scope>
    <source>
        <strain>Durham</strain>
        <strain evidence="2">NC isolate 2 -- Noor lab</strain>
    </source>
</reference>
<reference evidence="1" key="2">
    <citation type="submission" date="2015-06" db="UniProtKB">
        <authorList>
            <consortium name="EnsemblMetazoa"/>
        </authorList>
    </citation>
    <scope>IDENTIFICATION</scope>
</reference>
<dbReference type="EMBL" id="CAQQ02118204">
    <property type="status" value="NOT_ANNOTATED_CDS"/>
    <property type="molecule type" value="Genomic_DNA"/>
</dbReference>
<dbReference type="EnsemblMetazoa" id="MESCA006319-RA">
    <property type="protein sequence ID" value="MESCA006319-PA"/>
    <property type="gene ID" value="MESCA006319"/>
</dbReference>
<protein>
    <submittedName>
        <fullName evidence="1">Uncharacterized protein</fullName>
    </submittedName>
</protein>
<evidence type="ECO:0000313" key="1">
    <source>
        <dbReference type="EnsemblMetazoa" id="MESCA006319-PA"/>
    </source>
</evidence>
<dbReference type="EMBL" id="CAQQ02118203">
    <property type="status" value="NOT_ANNOTATED_CDS"/>
    <property type="molecule type" value="Genomic_DNA"/>
</dbReference>
<dbReference type="AlphaFoldDB" id="T1GRN2"/>
<dbReference type="HOGENOM" id="CLU_2906662_0_0_1"/>
<proteinExistence type="predicted"/>
<keyword evidence="2" id="KW-1185">Reference proteome</keyword>
<name>T1GRN2_MEGSC</name>
<dbReference type="EMBL" id="CAQQ02118205">
    <property type="status" value="NOT_ANNOTATED_CDS"/>
    <property type="molecule type" value="Genomic_DNA"/>
</dbReference>
<accession>T1GRN2</accession>
<dbReference type="Proteomes" id="UP000015102">
    <property type="component" value="Unassembled WGS sequence"/>
</dbReference>
<organism evidence="1 2">
    <name type="scientific">Megaselia scalaris</name>
    <name type="common">Humpbacked fly</name>
    <name type="synonym">Phora scalaris</name>
    <dbReference type="NCBI Taxonomy" id="36166"/>
    <lineage>
        <taxon>Eukaryota</taxon>
        <taxon>Metazoa</taxon>
        <taxon>Ecdysozoa</taxon>
        <taxon>Arthropoda</taxon>
        <taxon>Hexapoda</taxon>
        <taxon>Insecta</taxon>
        <taxon>Pterygota</taxon>
        <taxon>Neoptera</taxon>
        <taxon>Endopterygota</taxon>
        <taxon>Diptera</taxon>
        <taxon>Brachycera</taxon>
        <taxon>Muscomorpha</taxon>
        <taxon>Platypezoidea</taxon>
        <taxon>Phoridae</taxon>
        <taxon>Megaseliini</taxon>
        <taxon>Megaselia</taxon>
    </lineage>
</organism>
<sequence>MSPNVSDAWTTLKGSVVQFQSLFVWRSAGVIVRDRRPGRLKQRWLKVVEDDVKNSSKSKTLE</sequence>
<evidence type="ECO:0000313" key="2">
    <source>
        <dbReference type="Proteomes" id="UP000015102"/>
    </source>
</evidence>